<dbReference type="AlphaFoldDB" id="A0A917PGH8"/>
<feature type="domain" description="SCP" evidence="2">
    <location>
        <begin position="140"/>
        <end position="268"/>
    </location>
</feature>
<evidence type="ECO:0000313" key="4">
    <source>
        <dbReference type="Proteomes" id="UP000635726"/>
    </source>
</evidence>
<dbReference type="RefSeq" id="WP_188963196.1">
    <property type="nucleotide sequence ID" value="NZ_BMOE01000006.1"/>
</dbReference>
<keyword evidence="1" id="KW-0732">Signal</keyword>
<dbReference type="EMBL" id="BMOE01000006">
    <property type="protein sequence ID" value="GGJ76464.1"/>
    <property type="molecule type" value="Genomic_DNA"/>
</dbReference>
<evidence type="ECO:0000259" key="2">
    <source>
        <dbReference type="Pfam" id="PF00188"/>
    </source>
</evidence>
<dbReference type="InterPro" id="IPR035940">
    <property type="entry name" value="CAP_sf"/>
</dbReference>
<dbReference type="Gene3D" id="3.40.33.10">
    <property type="entry name" value="CAP"/>
    <property type="match status" value="1"/>
</dbReference>
<protein>
    <recommendedName>
        <fullName evidence="2">SCP domain-containing protein</fullName>
    </recommendedName>
</protein>
<keyword evidence="4" id="KW-1185">Reference proteome</keyword>
<reference evidence="3" key="1">
    <citation type="journal article" date="2014" name="Int. J. Syst. Evol. Microbiol.">
        <title>Complete genome sequence of Corynebacterium casei LMG S-19264T (=DSM 44701T), isolated from a smear-ripened cheese.</title>
        <authorList>
            <consortium name="US DOE Joint Genome Institute (JGI-PGF)"/>
            <person name="Walter F."/>
            <person name="Albersmeier A."/>
            <person name="Kalinowski J."/>
            <person name="Ruckert C."/>
        </authorList>
    </citation>
    <scope>NUCLEOTIDE SEQUENCE</scope>
    <source>
        <strain evidence="3">JCM 14371</strain>
    </source>
</reference>
<comment type="caution">
    <text evidence="3">The sequence shown here is derived from an EMBL/GenBank/DDBJ whole genome shotgun (WGS) entry which is preliminary data.</text>
</comment>
<name>A0A917PGH8_9DEIO</name>
<dbReference type="PANTHER" id="PTHR31157:SF1">
    <property type="entry name" value="SCP DOMAIN-CONTAINING PROTEIN"/>
    <property type="match status" value="1"/>
</dbReference>
<evidence type="ECO:0000313" key="3">
    <source>
        <dbReference type="EMBL" id="GGJ76464.1"/>
    </source>
</evidence>
<feature type="signal peptide" evidence="1">
    <location>
        <begin position="1"/>
        <end position="20"/>
    </location>
</feature>
<dbReference type="Proteomes" id="UP000635726">
    <property type="component" value="Unassembled WGS sequence"/>
</dbReference>
<organism evidence="3 4">
    <name type="scientific">Deinococcus aquiradiocola</name>
    <dbReference type="NCBI Taxonomy" id="393059"/>
    <lineage>
        <taxon>Bacteria</taxon>
        <taxon>Thermotogati</taxon>
        <taxon>Deinococcota</taxon>
        <taxon>Deinococci</taxon>
        <taxon>Deinococcales</taxon>
        <taxon>Deinococcaceae</taxon>
        <taxon>Deinococcus</taxon>
    </lineage>
</organism>
<dbReference type="Pfam" id="PF00188">
    <property type="entry name" value="CAP"/>
    <property type="match status" value="1"/>
</dbReference>
<evidence type="ECO:0000256" key="1">
    <source>
        <dbReference type="SAM" id="SignalP"/>
    </source>
</evidence>
<gene>
    <name evidence="3" type="ORF">GCM10008939_20830</name>
</gene>
<reference evidence="3" key="2">
    <citation type="submission" date="2020-09" db="EMBL/GenBank/DDBJ databases">
        <authorList>
            <person name="Sun Q."/>
            <person name="Ohkuma M."/>
        </authorList>
    </citation>
    <scope>NUCLEOTIDE SEQUENCE</scope>
    <source>
        <strain evidence="3">JCM 14371</strain>
    </source>
</reference>
<dbReference type="CDD" id="cd05379">
    <property type="entry name" value="CAP_bacterial"/>
    <property type="match status" value="1"/>
</dbReference>
<dbReference type="PANTHER" id="PTHR31157">
    <property type="entry name" value="SCP DOMAIN-CONTAINING PROTEIN"/>
    <property type="match status" value="1"/>
</dbReference>
<sequence length="273" mass="29206">MRFLYRTFIALTFAATSAHASGTLSPRDLGAAAQQAFQTCHVTLTQNAALDRAAADLLQGYAPDPALTRQAYRSTMRRTFRASNYGDLTRLGGMLAGRCGFWDGFREYGVATTSGNVAVIVANPDAVDAAQFSTFNRRLLDLTNAARAQGQKCGEKLMNSTGPLSWDPQLATSAAVYVQDMVQLNFRGHISAKDQSDPTARAARAGFVGKAGENAVYDVVTPEEAMAGLLASPEHCLNLMNPAFTRFGSAIANAPFANAFGTYWVQDFGIPGN</sequence>
<dbReference type="InterPro" id="IPR014044">
    <property type="entry name" value="CAP_dom"/>
</dbReference>
<dbReference type="SUPFAM" id="SSF55797">
    <property type="entry name" value="PR-1-like"/>
    <property type="match status" value="1"/>
</dbReference>
<accession>A0A917PGH8</accession>
<feature type="chain" id="PRO_5037070084" description="SCP domain-containing protein" evidence="1">
    <location>
        <begin position="21"/>
        <end position="273"/>
    </location>
</feature>
<proteinExistence type="predicted"/>